<dbReference type="InterPro" id="IPR054467">
    <property type="entry name" value="YkoP-like_dom"/>
</dbReference>
<reference evidence="2 3" key="1">
    <citation type="submission" date="2022-05" db="EMBL/GenBank/DDBJ databases">
        <title>Genome Sequencing of Bee-Associated Microbes.</title>
        <authorList>
            <person name="Dunlap C."/>
        </authorList>
    </citation>
    <scope>NUCLEOTIDE SEQUENCE [LARGE SCALE GENOMIC DNA]</scope>
    <source>
        <strain evidence="2 3">NRRL B-14613</strain>
    </source>
</reference>
<dbReference type="EMBL" id="JAMDMM010000049">
    <property type="protein sequence ID" value="MCY9610093.1"/>
    <property type="molecule type" value="Genomic_DNA"/>
</dbReference>
<accession>A0ABT4G203</accession>
<name>A0ABT4G203_PANTH</name>
<proteinExistence type="predicted"/>
<dbReference type="GeneID" id="76996934"/>
<dbReference type="RefSeq" id="WP_244194251.1">
    <property type="nucleotide sequence ID" value="NZ_CABMNB010000033.1"/>
</dbReference>
<gene>
    <name evidence="2" type="ORF">M5W83_23330</name>
</gene>
<comment type="caution">
    <text evidence="2">The sequence shown here is derived from an EMBL/GenBank/DDBJ whole genome shotgun (WGS) entry which is preliminary data.</text>
</comment>
<evidence type="ECO:0000313" key="3">
    <source>
        <dbReference type="Proteomes" id="UP001209276"/>
    </source>
</evidence>
<organism evidence="2 3">
    <name type="scientific">Paenibacillus thiaminolyticus</name>
    <name type="common">Bacillus thiaminolyticus</name>
    <dbReference type="NCBI Taxonomy" id="49283"/>
    <lineage>
        <taxon>Bacteria</taxon>
        <taxon>Bacillati</taxon>
        <taxon>Bacillota</taxon>
        <taxon>Bacilli</taxon>
        <taxon>Bacillales</taxon>
        <taxon>Paenibacillaceae</taxon>
        <taxon>Paenibacillus</taxon>
    </lineage>
</organism>
<protein>
    <submittedName>
        <fullName evidence="2">Polysaccharide deacetylase</fullName>
    </submittedName>
</protein>
<evidence type="ECO:0000313" key="2">
    <source>
        <dbReference type="EMBL" id="MCY9610093.1"/>
    </source>
</evidence>
<sequence>MSVLASTSKVCLQSLWMMWERVFDLITKARSVSVTQYGICKLVVRRYHGRSMQCNDGQWVHSGDWVGELHLDNRQVLELSRSLGPNRAALMTARQLRDALNQISRAMESTPELARVTALTGITLLHRGIIYGLGFELHPMNSKWLRWTTTHYLRLLLAVMHPHGTRRVKQSSEKLNPMVLMMTKQSLLERYRQDVISCKS</sequence>
<dbReference type="Pfam" id="PF22790">
    <property type="entry name" value="YkoP"/>
    <property type="match status" value="1"/>
</dbReference>
<evidence type="ECO:0000259" key="1">
    <source>
        <dbReference type="Pfam" id="PF22790"/>
    </source>
</evidence>
<feature type="domain" description="YkoP-like" evidence="1">
    <location>
        <begin position="11"/>
        <end position="191"/>
    </location>
</feature>
<keyword evidence="3" id="KW-1185">Reference proteome</keyword>
<dbReference type="Proteomes" id="UP001209276">
    <property type="component" value="Unassembled WGS sequence"/>
</dbReference>